<reference evidence="2 3" key="1">
    <citation type="submission" date="2019-12" db="EMBL/GenBank/DDBJ databases">
        <title>Chromosome-level assembly of the Caenorhabditis remanei genome.</title>
        <authorList>
            <person name="Teterina A.A."/>
            <person name="Willis J.H."/>
            <person name="Phillips P.C."/>
        </authorList>
    </citation>
    <scope>NUCLEOTIDE SEQUENCE [LARGE SCALE GENOMIC DNA]</scope>
    <source>
        <strain evidence="2 3">PX506</strain>
        <tissue evidence="2">Whole organism</tissue>
    </source>
</reference>
<organism evidence="2 3">
    <name type="scientific">Caenorhabditis remanei</name>
    <name type="common">Caenorhabditis vulgaris</name>
    <dbReference type="NCBI Taxonomy" id="31234"/>
    <lineage>
        <taxon>Eukaryota</taxon>
        <taxon>Metazoa</taxon>
        <taxon>Ecdysozoa</taxon>
        <taxon>Nematoda</taxon>
        <taxon>Chromadorea</taxon>
        <taxon>Rhabditida</taxon>
        <taxon>Rhabditina</taxon>
        <taxon>Rhabditomorpha</taxon>
        <taxon>Rhabditoidea</taxon>
        <taxon>Rhabditidae</taxon>
        <taxon>Peloderinae</taxon>
        <taxon>Caenorhabditis</taxon>
    </lineage>
</organism>
<accession>A0A2P4VLU8</accession>
<dbReference type="GeneID" id="9814658"/>
<name>A0A2P4VLU8_CAERE</name>
<comment type="caution">
    <text evidence="2">The sequence shown here is derived from an EMBL/GenBank/DDBJ whole genome shotgun (WGS) entry which is preliminary data.</text>
</comment>
<evidence type="ECO:0000313" key="2">
    <source>
        <dbReference type="EMBL" id="KAF1761332.1"/>
    </source>
</evidence>
<dbReference type="Proteomes" id="UP000483820">
    <property type="component" value="Chromosome III"/>
</dbReference>
<feature type="compositionally biased region" description="Pro residues" evidence="1">
    <location>
        <begin position="105"/>
        <end position="114"/>
    </location>
</feature>
<dbReference type="RefSeq" id="XP_053587021.1">
    <property type="nucleotide sequence ID" value="XM_053727444.1"/>
</dbReference>
<dbReference type="CTD" id="9814658"/>
<dbReference type="KEGG" id="crq:GCK72_009588"/>
<proteinExistence type="predicted"/>
<gene>
    <name evidence="2" type="ORF">GCK72_009588</name>
</gene>
<sequence>MARVTVNEIKKMMEMEKDMTCVLDANNRLMKKSGEALEKHNTISEKQMTVLEKHTEVVKENTEMLKENTEVMKKYIELIGRQLKERKRSDRIRVPSSSSDIMEIPVPPPPPPQEPMNKRTKLEESNNKSFGWGQSLSNNIPVWQTPNEMSQPKLIDIPLSLSVFPNATPNGSQSQNLMVSHQRARNLFQSFEIKKASGCIYCGETNFKHCSEKCNVLKDSASRMSFMKMNKLCLTCAEPLFRCPDASRCRYVSRRCNHCDGNHLNALCTVKYPPPNHFTF</sequence>
<dbReference type="AlphaFoldDB" id="A0A2P4VLU8"/>
<feature type="region of interest" description="Disordered" evidence="1">
    <location>
        <begin position="88"/>
        <end position="119"/>
    </location>
</feature>
<evidence type="ECO:0000313" key="3">
    <source>
        <dbReference type="Proteomes" id="UP000483820"/>
    </source>
</evidence>
<evidence type="ECO:0000256" key="1">
    <source>
        <dbReference type="SAM" id="MobiDB-lite"/>
    </source>
</evidence>
<protein>
    <submittedName>
        <fullName evidence="2">Uncharacterized protein</fullName>
    </submittedName>
</protein>
<dbReference type="EMBL" id="WUAV01000003">
    <property type="protein sequence ID" value="KAF1761332.1"/>
    <property type="molecule type" value="Genomic_DNA"/>
</dbReference>